<evidence type="ECO:0000313" key="3">
    <source>
        <dbReference type="EMBL" id="PJF33728.1"/>
    </source>
</evidence>
<dbReference type="PROSITE" id="PS50885">
    <property type="entry name" value="HAMP"/>
    <property type="match status" value="1"/>
</dbReference>
<dbReference type="Proteomes" id="UP000229681">
    <property type="component" value="Unassembled WGS sequence"/>
</dbReference>
<dbReference type="CDD" id="cd06225">
    <property type="entry name" value="HAMP"/>
    <property type="match status" value="1"/>
</dbReference>
<reference evidence="3 4" key="1">
    <citation type="submission" date="2017-11" db="EMBL/GenBank/DDBJ databases">
        <title>Evolution of Phototrophy in the Chloroflexi Phylum Driven by Horizontal Gene Transfer.</title>
        <authorList>
            <person name="Ward L.M."/>
            <person name="Hemp J."/>
            <person name="Shih P.M."/>
            <person name="Mcglynn S.E."/>
            <person name="Fischer W."/>
        </authorList>
    </citation>
    <scope>NUCLEOTIDE SEQUENCE [LARGE SCALE GENOMIC DNA]</scope>
    <source>
        <strain evidence="3">JP3_13</strain>
    </source>
</reference>
<evidence type="ECO:0000259" key="2">
    <source>
        <dbReference type="PROSITE" id="PS50885"/>
    </source>
</evidence>
<dbReference type="Gene3D" id="6.10.340.10">
    <property type="match status" value="1"/>
</dbReference>
<name>A0A2M8P859_9CHLR</name>
<organism evidence="3 4">
    <name type="scientific">Candidatus Thermofonsia Clade 1 bacterium</name>
    <dbReference type="NCBI Taxonomy" id="2364210"/>
    <lineage>
        <taxon>Bacteria</taxon>
        <taxon>Bacillati</taxon>
        <taxon>Chloroflexota</taxon>
        <taxon>Candidatus Thermofontia</taxon>
        <taxon>Candidatus Thermofonsia Clade 1</taxon>
    </lineage>
</organism>
<accession>A0A2M8P859</accession>
<feature type="non-terminal residue" evidence="3">
    <location>
        <position position="1"/>
    </location>
</feature>
<dbReference type="GO" id="GO:0016020">
    <property type="term" value="C:membrane"/>
    <property type="evidence" value="ECO:0007669"/>
    <property type="project" value="InterPro"/>
</dbReference>
<proteinExistence type="predicted"/>
<dbReference type="InterPro" id="IPR003660">
    <property type="entry name" value="HAMP_dom"/>
</dbReference>
<dbReference type="SUPFAM" id="SSF158472">
    <property type="entry name" value="HAMP domain-like"/>
    <property type="match status" value="1"/>
</dbReference>
<keyword evidence="1" id="KW-1133">Transmembrane helix</keyword>
<comment type="caution">
    <text evidence="3">The sequence shown here is derived from an EMBL/GenBank/DDBJ whole genome shotgun (WGS) entry which is preliminary data.</text>
</comment>
<dbReference type="AlphaFoldDB" id="A0A2M8P859"/>
<protein>
    <recommendedName>
        <fullName evidence="2">HAMP domain-containing protein</fullName>
    </recommendedName>
</protein>
<sequence length="118" mass="12714">DRILVAEVQILLANRLGEAGRFLSELGVLTIFGLGVVALLALFLDRSVARPVRLVTQAAQQTAQGRSPTAIPVFQRDEIGSLAATLPALGSLPQQDAQALEKRFQQRAREVELTRAIG</sequence>
<evidence type="ECO:0000256" key="1">
    <source>
        <dbReference type="SAM" id="Phobius"/>
    </source>
</evidence>
<feature type="transmembrane region" description="Helical" evidence="1">
    <location>
        <begin position="26"/>
        <end position="44"/>
    </location>
</feature>
<dbReference type="Pfam" id="PF00672">
    <property type="entry name" value="HAMP"/>
    <property type="match status" value="1"/>
</dbReference>
<evidence type="ECO:0000313" key="4">
    <source>
        <dbReference type="Proteomes" id="UP000229681"/>
    </source>
</evidence>
<keyword evidence="1" id="KW-0812">Transmembrane</keyword>
<dbReference type="GO" id="GO:0007165">
    <property type="term" value="P:signal transduction"/>
    <property type="evidence" value="ECO:0007669"/>
    <property type="project" value="InterPro"/>
</dbReference>
<feature type="non-terminal residue" evidence="3">
    <location>
        <position position="118"/>
    </location>
</feature>
<dbReference type="EMBL" id="PGTM01000790">
    <property type="protein sequence ID" value="PJF33728.1"/>
    <property type="molecule type" value="Genomic_DNA"/>
</dbReference>
<keyword evidence="1" id="KW-0472">Membrane</keyword>
<feature type="domain" description="HAMP" evidence="2">
    <location>
        <begin position="46"/>
        <end position="86"/>
    </location>
</feature>
<gene>
    <name evidence="3" type="ORF">CUN49_17885</name>
</gene>